<evidence type="ECO:0000313" key="1">
    <source>
        <dbReference type="EMBL" id="CAI9927241.1"/>
    </source>
</evidence>
<dbReference type="Proteomes" id="UP001642409">
    <property type="component" value="Unassembled WGS sequence"/>
</dbReference>
<reference evidence="1" key="1">
    <citation type="submission" date="2023-06" db="EMBL/GenBank/DDBJ databases">
        <authorList>
            <person name="Kurt Z."/>
        </authorList>
    </citation>
    <scope>NUCLEOTIDE SEQUENCE</scope>
</reference>
<organism evidence="1">
    <name type="scientific">Hexamita inflata</name>
    <dbReference type="NCBI Taxonomy" id="28002"/>
    <lineage>
        <taxon>Eukaryota</taxon>
        <taxon>Metamonada</taxon>
        <taxon>Diplomonadida</taxon>
        <taxon>Hexamitidae</taxon>
        <taxon>Hexamitinae</taxon>
        <taxon>Hexamita</taxon>
    </lineage>
</organism>
<dbReference type="AlphaFoldDB" id="A0AA86NX26"/>
<reference evidence="2 3" key="2">
    <citation type="submission" date="2024-07" db="EMBL/GenBank/DDBJ databases">
        <authorList>
            <person name="Akdeniz Z."/>
        </authorList>
    </citation>
    <scope>NUCLEOTIDE SEQUENCE [LARGE SCALE GENOMIC DNA]</scope>
</reference>
<dbReference type="EMBL" id="CAXDID020000003">
    <property type="protein sequence ID" value="CAL5972224.1"/>
    <property type="molecule type" value="Genomic_DNA"/>
</dbReference>
<accession>A0AA86NX26</accession>
<evidence type="ECO:0000313" key="3">
    <source>
        <dbReference type="Proteomes" id="UP001642409"/>
    </source>
</evidence>
<comment type="caution">
    <text evidence="1">The sequence shown here is derived from an EMBL/GenBank/DDBJ whole genome shotgun (WGS) entry which is preliminary data.</text>
</comment>
<sequence length="260" mass="31028">MPKSSVYRLDYFIHNLIQVVELLLQFHSKTIQQIAERRLLKAQSLLHFQTLLTTQRVIPIPIKGYQISNTQFTNPQKGLMFHFCSFNFRYNLASVKFPHIGLNSDFQQNVQFLQQQSAEAIFRGKYLFQNDILISYRTMHVQYFMRNHIPLQMTMKEDIHWFLIDNRNIGMNHLFSRETPKLTYLREQSLQKFHGLKLRSTEFKFCSLLLFNQVQTQNLDCLYHKRLVFHLIQTSQRNQIIQQLFSTNLIIQPMDIIIAA</sequence>
<name>A0AA86NX26_9EUKA</name>
<keyword evidence="3" id="KW-1185">Reference proteome</keyword>
<proteinExistence type="predicted"/>
<protein>
    <submittedName>
        <fullName evidence="2">Hypothetical_protein</fullName>
    </submittedName>
</protein>
<evidence type="ECO:0000313" key="2">
    <source>
        <dbReference type="EMBL" id="CAL5972224.1"/>
    </source>
</evidence>
<gene>
    <name evidence="1" type="ORF">HINF_LOCUS14886</name>
    <name evidence="2" type="ORF">HINF_LOCUS1798</name>
</gene>
<dbReference type="EMBL" id="CATOUU010000380">
    <property type="protein sequence ID" value="CAI9927241.1"/>
    <property type="molecule type" value="Genomic_DNA"/>
</dbReference>